<proteinExistence type="predicted"/>
<reference evidence="2" key="1">
    <citation type="journal article" date="2019" name="Sci. Rep.">
        <title>Draft genome of Tanacetum cinerariifolium, the natural source of mosquito coil.</title>
        <authorList>
            <person name="Yamashiro T."/>
            <person name="Shiraishi A."/>
            <person name="Satake H."/>
            <person name="Nakayama K."/>
        </authorList>
    </citation>
    <scope>NUCLEOTIDE SEQUENCE</scope>
</reference>
<dbReference type="AlphaFoldDB" id="A0A699U627"/>
<evidence type="ECO:0000256" key="1">
    <source>
        <dbReference type="SAM" id="MobiDB-lite"/>
    </source>
</evidence>
<dbReference type="EMBL" id="BKCJ011309147">
    <property type="protein sequence ID" value="GFD18695.1"/>
    <property type="molecule type" value="Genomic_DNA"/>
</dbReference>
<feature type="region of interest" description="Disordered" evidence="1">
    <location>
        <begin position="1"/>
        <end position="27"/>
    </location>
</feature>
<sequence>LKKMVKKLKKKRKSKSSRRMHPNRGKIKAIDTDEDITLVDVETQEEVTITMAQTLIKMKAKKSKLFDDQITKRLHDEEVKQATAREKQEKYDLKRA</sequence>
<organism evidence="2">
    <name type="scientific">Tanacetum cinerariifolium</name>
    <name type="common">Dalmatian daisy</name>
    <name type="synonym">Chrysanthemum cinerariifolium</name>
    <dbReference type="NCBI Taxonomy" id="118510"/>
    <lineage>
        <taxon>Eukaryota</taxon>
        <taxon>Viridiplantae</taxon>
        <taxon>Streptophyta</taxon>
        <taxon>Embryophyta</taxon>
        <taxon>Tracheophyta</taxon>
        <taxon>Spermatophyta</taxon>
        <taxon>Magnoliopsida</taxon>
        <taxon>eudicotyledons</taxon>
        <taxon>Gunneridae</taxon>
        <taxon>Pentapetalae</taxon>
        <taxon>asterids</taxon>
        <taxon>campanulids</taxon>
        <taxon>Asterales</taxon>
        <taxon>Asteraceae</taxon>
        <taxon>Asteroideae</taxon>
        <taxon>Anthemideae</taxon>
        <taxon>Anthemidinae</taxon>
        <taxon>Tanacetum</taxon>
    </lineage>
</organism>
<gene>
    <name evidence="2" type="ORF">Tci_890664</name>
</gene>
<protein>
    <submittedName>
        <fullName evidence="2">Uncharacterized protein</fullName>
    </submittedName>
</protein>
<feature type="non-terminal residue" evidence="2">
    <location>
        <position position="1"/>
    </location>
</feature>
<comment type="caution">
    <text evidence="2">The sequence shown here is derived from an EMBL/GenBank/DDBJ whole genome shotgun (WGS) entry which is preliminary data.</text>
</comment>
<name>A0A699U627_TANCI</name>
<accession>A0A699U627</accession>
<evidence type="ECO:0000313" key="2">
    <source>
        <dbReference type="EMBL" id="GFD18695.1"/>
    </source>
</evidence>